<dbReference type="InterPro" id="IPR037232">
    <property type="entry name" value="NADH_quin_OxRdtase_su_C/D-like"/>
</dbReference>
<comment type="subcellular location">
    <subcellularLocation>
        <location evidence="3">Cell membrane</location>
        <topology evidence="3">Peripheral membrane protein</topology>
        <orientation evidence="3">Cytoplasmic side</orientation>
    </subcellularLocation>
</comment>
<dbReference type="GO" id="GO:0005886">
    <property type="term" value="C:plasma membrane"/>
    <property type="evidence" value="ECO:0007669"/>
    <property type="project" value="UniProtKB-SubCell"/>
</dbReference>
<dbReference type="GO" id="GO:0008137">
    <property type="term" value="F:NADH dehydrogenase (ubiquinone) activity"/>
    <property type="evidence" value="ECO:0007669"/>
    <property type="project" value="InterPro"/>
</dbReference>
<sequence>MTFQEIKELIIQEFGAEVVEAENISGLQPVLTIVKDKLPQIAKFLWSNDKTYFDYLSCITAIDNLKAGIIEIIYNFYSIPYNHHFTLRVETLRGDENNHPKIPTLSEIYKTANWHEREAFDLFGIIFEGHPDLRRILLPADWEGYPLRKDYKEQEYYHGIKVAY</sequence>
<dbReference type="Proteomes" id="UP000030185">
    <property type="component" value="Unassembled WGS sequence"/>
</dbReference>
<dbReference type="InterPro" id="IPR001268">
    <property type="entry name" value="NADH_UbQ_OxRdtase_30kDa_su"/>
</dbReference>
<dbReference type="SUPFAM" id="SSF143243">
    <property type="entry name" value="Nqo5-like"/>
    <property type="match status" value="1"/>
</dbReference>
<keyword evidence="3 4" id="KW-1278">Translocase</keyword>
<comment type="function">
    <text evidence="3">NDH-1 shuttles electrons from NADH, via FMN and iron-sulfur (Fe-S) centers, to quinones in the respiratory chain. The immediate electron acceptor for the enzyme in this species is believed to be a menaquinone. Couples the redox reaction to proton translocation (for every two electrons transferred, four hydrogen ions are translocated across the cytoplasmic membrane), and thus conserves the redox energy in a proton gradient.</text>
</comment>
<dbReference type="EMBL" id="BBLT01000002">
    <property type="protein sequence ID" value="GAL83851.1"/>
    <property type="molecule type" value="Genomic_DNA"/>
</dbReference>
<evidence type="ECO:0000259" key="6">
    <source>
        <dbReference type="Pfam" id="PF00329"/>
    </source>
</evidence>
<comment type="caution">
    <text evidence="7">The sequence shown here is derived from an EMBL/GenBank/DDBJ whole genome shotgun (WGS) entry which is preliminary data.</text>
</comment>
<dbReference type="PROSITE" id="PS00542">
    <property type="entry name" value="COMPLEX1_30K"/>
    <property type="match status" value="1"/>
</dbReference>
<dbReference type="GO" id="GO:0050136">
    <property type="term" value="F:NADH dehydrogenase (quinone) (non-electrogenic) activity"/>
    <property type="evidence" value="ECO:0007669"/>
    <property type="project" value="UniProtKB-UniRule"/>
</dbReference>
<accession>A0A098LAA4</accession>
<dbReference type="PANTHER" id="PTHR10884">
    <property type="entry name" value="NADH DEHYDROGENASE UBIQUINONE IRON-SULFUR PROTEIN 3"/>
    <property type="match status" value="1"/>
</dbReference>
<keyword evidence="3 4" id="KW-0520">NAD</keyword>
<proteinExistence type="inferred from homology"/>
<dbReference type="PANTHER" id="PTHR10884:SF14">
    <property type="entry name" value="NADH DEHYDROGENASE [UBIQUINONE] IRON-SULFUR PROTEIN 3, MITOCHONDRIAL"/>
    <property type="match status" value="1"/>
</dbReference>
<evidence type="ECO:0000313" key="7">
    <source>
        <dbReference type="EMBL" id="GAL83851.1"/>
    </source>
</evidence>
<evidence type="ECO:0000256" key="1">
    <source>
        <dbReference type="ARBA" id="ARBA00007569"/>
    </source>
</evidence>
<keyword evidence="8" id="KW-1185">Reference proteome</keyword>
<reference evidence="7 8" key="1">
    <citation type="submission" date="2014-09" db="EMBL/GenBank/DDBJ databases">
        <title>Sporocytophaga myxococcoides PG-01 genome sequencing.</title>
        <authorList>
            <person name="Liu L."/>
            <person name="Gao P.J."/>
            <person name="Chen G.J."/>
            <person name="Wang L.S."/>
        </authorList>
    </citation>
    <scope>NUCLEOTIDE SEQUENCE [LARGE SCALE GENOMIC DNA]</scope>
    <source>
        <strain evidence="7 8">PG-01</strain>
    </source>
</reference>
<dbReference type="InterPro" id="IPR020396">
    <property type="entry name" value="NADH_UbQ_OxRdtase_CS"/>
</dbReference>
<comment type="similarity">
    <text evidence="1 3 4">Belongs to the complex I 30 kDa subunit family.</text>
</comment>
<evidence type="ECO:0000256" key="4">
    <source>
        <dbReference type="RuleBase" id="RU003456"/>
    </source>
</evidence>
<dbReference type="EC" id="7.1.1.-" evidence="3"/>
<keyword evidence="3 5" id="KW-0874">Quinone</keyword>
<feature type="domain" description="NADH:ubiquinone oxidoreductase 30kDa subunit" evidence="6">
    <location>
        <begin position="32"/>
        <end position="156"/>
    </location>
</feature>
<comment type="catalytic activity">
    <reaction evidence="3 5">
        <text>a quinone + NADH + 5 H(+)(in) = a quinol + NAD(+) + 4 H(+)(out)</text>
        <dbReference type="Rhea" id="RHEA:57888"/>
        <dbReference type="ChEBI" id="CHEBI:15378"/>
        <dbReference type="ChEBI" id="CHEBI:24646"/>
        <dbReference type="ChEBI" id="CHEBI:57540"/>
        <dbReference type="ChEBI" id="CHEBI:57945"/>
        <dbReference type="ChEBI" id="CHEBI:132124"/>
    </reaction>
</comment>
<keyword evidence="2 3" id="KW-0813">Transport</keyword>
<dbReference type="HAMAP" id="MF_01357">
    <property type="entry name" value="NDH1_NuoC"/>
    <property type="match status" value="1"/>
</dbReference>
<name>A0A098LAA4_9BACT</name>
<dbReference type="Pfam" id="PF00329">
    <property type="entry name" value="Complex1_30kDa"/>
    <property type="match status" value="1"/>
</dbReference>
<dbReference type="OrthoDB" id="9803286at2"/>
<dbReference type="STRING" id="153721.MYP_1079"/>
<evidence type="ECO:0000256" key="2">
    <source>
        <dbReference type="ARBA" id="ARBA00022448"/>
    </source>
</evidence>
<comment type="subunit">
    <text evidence="3">NDH-1 is composed of 14 different subunits. Subunits NuoB, C, D, E, F, and G constitute the peripheral sector of the complex.</text>
</comment>
<dbReference type="InterPro" id="IPR010218">
    <property type="entry name" value="NADH_DH_suC"/>
</dbReference>
<keyword evidence="3" id="KW-0472">Membrane</keyword>
<dbReference type="AlphaFoldDB" id="A0A098LAA4"/>
<dbReference type="RefSeq" id="WP_045459547.1">
    <property type="nucleotide sequence ID" value="NZ_BBLT01000002.1"/>
</dbReference>
<gene>
    <name evidence="3" type="primary">nuoC</name>
    <name evidence="7" type="ORF">MYP_1079</name>
</gene>
<dbReference type="GO" id="GO:0048038">
    <property type="term" value="F:quinone binding"/>
    <property type="evidence" value="ECO:0007669"/>
    <property type="project" value="UniProtKB-KW"/>
</dbReference>
<keyword evidence="3" id="KW-1003">Cell membrane</keyword>
<dbReference type="NCBIfam" id="TIGR01961">
    <property type="entry name" value="NuoC_fam"/>
    <property type="match status" value="1"/>
</dbReference>
<evidence type="ECO:0000256" key="3">
    <source>
        <dbReference type="HAMAP-Rule" id="MF_01357"/>
    </source>
</evidence>
<evidence type="ECO:0000313" key="8">
    <source>
        <dbReference type="Proteomes" id="UP000030185"/>
    </source>
</evidence>
<dbReference type="eggNOG" id="COG0852">
    <property type="taxonomic scope" value="Bacteria"/>
</dbReference>
<dbReference type="Gene3D" id="3.30.460.80">
    <property type="entry name" value="NADH:ubiquinone oxidoreductase, 30kDa subunit"/>
    <property type="match status" value="1"/>
</dbReference>
<protein>
    <recommendedName>
        <fullName evidence="3">NADH-quinone oxidoreductase subunit C</fullName>
        <ecNumber evidence="3">7.1.1.-</ecNumber>
    </recommendedName>
    <alternativeName>
        <fullName evidence="3">NADH dehydrogenase I subunit C</fullName>
    </alternativeName>
    <alternativeName>
        <fullName evidence="3">NDH-1 subunit C</fullName>
    </alternativeName>
</protein>
<evidence type="ECO:0000256" key="5">
    <source>
        <dbReference type="RuleBase" id="RU003582"/>
    </source>
</evidence>
<organism evidence="7 8">
    <name type="scientific">Sporocytophaga myxococcoides</name>
    <dbReference type="NCBI Taxonomy" id="153721"/>
    <lineage>
        <taxon>Bacteria</taxon>
        <taxon>Pseudomonadati</taxon>
        <taxon>Bacteroidota</taxon>
        <taxon>Cytophagia</taxon>
        <taxon>Cytophagales</taxon>
        <taxon>Cytophagaceae</taxon>
        <taxon>Sporocytophaga</taxon>
    </lineage>
</organism>